<dbReference type="GO" id="GO:0009246">
    <property type="term" value="P:enterobacterial common antigen biosynthetic process"/>
    <property type="evidence" value="ECO:0007669"/>
    <property type="project" value="TreeGrafter"/>
</dbReference>
<dbReference type="EMBL" id="LCUF01000018">
    <property type="protein sequence ID" value="KQA23035.1"/>
    <property type="molecule type" value="Genomic_DNA"/>
</dbReference>
<evidence type="ECO:0000256" key="2">
    <source>
        <dbReference type="ARBA" id="ARBA00007400"/>
    </source>
</evidence>
<dbReference type="InterPro" id="IPR002656">
    <property type="entry name" value="Acyl_transf_3_dom"/>
</dbReference>
<proteinExistence type="inferred from homology"/>
<comment type="similarity">
    <text evidence="2">Belongs to the acyltransferase 3 family.</text>
</comment>
<feature type="transmembrane region" description="Helical" evidence="7">
    <location>
        <begin position="281"/>
        <end position="300"/>
    </location>
</feature>
<sequence>MPQRVFFFDLLRAIAAVAVIAIHVLAPYRDRLGEIPFVEWLIAVTVNGASRWAVPVFIMISGALMLSDRRPFELRYYLERRLGKVLIPFVVWSLFYAVLSGWSSTGFDSAITWQTVLSSPQHETYYHLGFFYYFIPLYFVIPFLQWGVQRWDGSALYAFVAVWLLTTMLYLLRLDGPWSHDLWLFSGYLPLGYLLYQKCSLKRGSVLVIALMGLVSLYITVQAVVTLSLVENEYSVGRWFSYKTINVVLMASMVFILARAFASKLPLSWQQGVSFVSRHSLGIYLLHPISLWPMKAYGWWQGHPAWVIPLWVLLSGVGSLWVSWWVSRSPKTRWLAGLNVLVAKCKNCVPR</sequence>
<feature type="transmembrane region" description="Helical" evidence="7">
    <location>
        <begin position="40"/>
        <end position="64"/>
    </location>
</feature>
<feature type="transmembrane region" description="Helical" evidence="7">
    <location>
        <begin position="124"/>
        <end position="144"/>
    </location>
</feature>
<protein>
    <submittedName>
        <fullName evidence="9">Membrane protein</fullName>
    </submittedName>
</protein>
<feature type="transmembrane region" description="Helical" evidence="7">
    <location>
        <begin position="178"/>
        <end position="196"/>
    </location>
</feature>
<feature type="domain" description="Acyltransferase 3" evidence="8">
    <location>
        <begin position="7"/>
        <end position="327"/>
    </location>
</feature>
<dbReference type="AlphaFoldDB" id="A0A0Q0T7V8"/>
<keyword evidence="5 7" id="KW-1133">Transmembrane helix</keyword>
<gene>
    <name evidence="9" type="ORF">AAY55_13560</name>
</gene>
<feature type="transmembrane region" description="Helical" evidence="7">
    <location>
        <begin position="85"/>
        <end position="104"/>
    </location>
</feature>
<dbReference type="GO" id="GO:0005886">
    <property type="term" value="C:plasma membrane"/>
    <property type="evidence" value="ECO:0007669"/>
    <property type="project" value="UniProtKB-SubCell"/>
</dbReference>
<keyword evidence="6 7" id="KW-0472">Membrane</keyword>
<feature type="transmembrane region" description="Helical" evidence="7">
    <location>
        <begin position="242"/>
        <end position="261"/>
    </location>
</feature>
<comment type="subcellular location">
    <subcellularLocation>
        <location evidence="1">Cell membrane</location>
        <topology evidence="1">Multi-pass membrane protein</topology>
    </subcellularLocation>
</comment>
<evidence type="ECO:0000313" key="10">
    <source>
        <dbReference type="Proteomes" id="UP000053724"/>
    </source>
</evidence>
<evidence type="ECO:0000313" key="9">
    <source>
        <dbReference type="EMBL" id="KQA23035.1"/>
    </source>
</evidence>
<feature type="transmembrane region" description="Helical" evidence="7">
    <location>
        <begin position="306"/>
        <end position="326"/>
    </location>
</feature>
<dbReference type="GO" id="GO:0016413">
    <property type="term" value="F:O-acetyltransferase activity"/>
    <property type="evidence" value="ECO:0007669"/>
    <property type="project" value="TreeGrafter"/>
</dbReference>
<dbReference type="PANTHER" id="PTHR40074">
    <property type="entry name" value="O-ACETYLTRANSFERASE WECH"/>
    <property type="match status" value="1"/>
</dbReference>
<organism evidence="9 10">
    <name type="scientific">Vibrio metoecus</name>
    <dbReference type="NCBI Taxonomy" id="1481663"/>
    <lineage>
        <taxon>Bacteria</taxon>
        <taxon>Pseudomonadati</taxon>
        <taxon>Pseudomonadota</taxon>
        <taxon>Gammaproteobacteria</taxon>
        <taxon>Vibrionales</taxon>
        <taxon>Vibrionaceae</taxon>
        <taxon>Vibrio</taxon>
    </lineage>
</organism>
<evidence type="ECO:0000256" key="5">
    <source>
        <dbReference type="ARBA" id="ARBA00022989"/>
    </source>
</evidence>
<evidence type="ECO:0000256" key="4">
    <source>
        <dbReference type="ARBA" id="ARBA00022692"/>
    </source>
</evidence>
<keyword evidence="3" id="KW-1003">Cell membrane</keyword>
<feature type="transmembrane region" description="Helical" evidence="7">
    <location>
        <begin position="7"/>
        <end position="28"/>
    </location>
</feature>
<name>A0A0Q0T7V8_VIBMT</name>
<keyword evidence="4 7" id="KW-0812">Transmembrane</keyword>
<evidence type="ECO:0000256" key="6">
    <source>
        <dbReference type="ARBA" id="ARBA00023136"/>
    </source>
</evidence>
<feature type="transmembrane region" description="Helical" evidence="7">
    <location>
        <begin position="208"/>
        <end position="230"/>
    </location>
</feature>
<reference evidence="9 10" key="1">
    <citation type="journal article" date="2015" name="Genome Biol. Evol.">
        <title>The Dynamics of Genetic Interactions between Vibrio metoecus and Vibrio cholerae, Two Close Relatives Co-Occurring in the Environment.</title>
        <authorList>
            <person name="Orata F.D."/>
            <person name="Kirchberger P.C."/>
            <person name="Meheust R."/>
            <person name="Barlow E.J."/>
            <person name="Tarr C.L."/>
            <person name="Boucher Y."/>
        </authorList>
    </citation>
    <scope>NUCLEOTIDE SEQUENCE [LARGE SCALE GENOMIC DNA]</scope>
    <source>
        <strain evidence="9 10">08-2459</strain>
    </source>
</reference>
<evidence type="ECO:0000256" key="3">
    <source>
        <dbReference type="ARBA" id="ARBA00022475"/>
    </source>
</evidence>
<evidence type="ECO:0000259" key="8">
    <source>
        <dbReference type="Pfam" id="PF01757"/>
    </source>
</evidence>
<evidence type="ECO:0000256" key="1">
    <source>
        <dbReference type="ARBA" id="ARBA00004651"/>
    </source>
</evidence>
<evidence type="ECO:0000256" key="7">
    <source>
        <dbReference type="SAM" id="Phobius"/>
    </source>
</evidence>
<dbReference type="PANTHER" id="PTHR40074:SF2">
    <property type="entry name" value="O-ACETYLTRANSFERASE WECH"/>
    <property type="match status" value="1"/>
</dbReference>
<feature type="transmembrane region" description="Helical" evidence="7">
    <location>
        <begin position="156"/>
        <end position="172"/>
    </location>
</feature>
<dbReference type="Proteomes" id="UP000053724">
    <property type="component" value="Unassembled WGS sequence"/>
</dbReference>
<dbReference type="Pfam" id="PF01757">
    <property type="entry name" value="Acyl_transf_3"/>
    <property type="match status" value="1"/>
</dbReference>
<comment type="caution">
    <text evidence="9">The sequence shown here is derived from an EMBL/GenBank/DDBJ whole genome shotgun (WGS) entry which is preliminary data.</text>
</comment>
<accession>A0A0Q0T7V8</accession>